<reference evidence="2" key="2">
    <citation type="journal article" date="2015" name="Data Brief">
        <title>Shoot transcriptome of the giant reed, Arundo donax.</title>
        <authorList>
            <person name="Barrero R.A."/>
            <person name="Guerrero F.D."/>
            <person name="Moolhuijzen P."/>
            <person name="Goolsby J.A."/>
            <person name="Tidwell J."/>
            <person name="Bellgard S.E."/>
            <person name="Bellgard M.I."/>
        </authorList>
    </citation>
    <scope>NUCLEOTIDE SEQUENCE</scope>
    <source>
        <tissue evidence="2">Shoot tissue taken approximately 20 cm above the soil surface</tissue>
    </source>
</reference>
<protein>
    <submittedName>
        <fullName evidence="2">Uncharacterized protein</fullName>
    </submittedName>
</protein>
<dbReference type="EMBL" id="GBRH01177305">
    <property type="protein sequence ID" value="JAE20591.1"/>
    <property type="molecule type" value="Transcribed_RNA"/>
</dbReference>
<name>A0A0A9GDI3_ARUDO</name>
<feature type="region of interest" description="Disordered" evidence="1">
    <location>
        <begin position="1"/>
        <end position="49"/>
    </location>
</feature>
<evidence type="ECO:0000313" key="2">
    <source>
        <dbReference type="EMBL" id="JAE20591.1"/>
    </source>
</evidence>
<organism evidence="2">
    <name type="scientific">Arundo donax</name>
    <name type="common">Giant reed</name>
    <name type="synonym">Donax arundinaceus</name>
    <dbReference type="NCBI Taxonomy" id="35708"/>
    <lineage>
        <taxon>Eukaryota</taxon>
        <taxon>Viridiplantae</taxon>
        <taxon>Streptophyta</taxon>
        <taxon>Embryophyta</taxon>
        <taxon>Tracheophyta</taxon>
        <taxon>Spermatophyta</taxon>
        <taxon>Magnoliopsida</taxon>
        <taxon>Liliopsida</taxon>
        <taxon>Poales</taxon>
        <taxon>Poaceae</taxon>
        <taxon>PACMAD clade</taxon>
        <taxon>Arundinoideae</taxon>
        <taxon>Arundineae</taxon>
        <taxon>Arundo</taxon>
    </lineage>
</organism>
<accession>A0A0A9GDI3</accession>
<sequence length="81" mass="8648">MAFTSMPLQESPPFRSASSTAMSICSTSSPSSSSYCPSSSSEKESGSMPCDWRREWYDAASSESEASSSWTSRSLSARPSA</sequence>
<evidence type="ECO:0000256" key="1">
    <source>
        <dbReference type="SAM" id="MobiDB-lite"/>
    </source>
</evidence>
<feature type="region of interest" description="Disordered" evidence="1">
    <location>
        <begin position="61"/>
        <end position="81"/>
    </location>
</feature>
<feature type="compositionally biased region" description="Low complexity" evidence="1">
    <location>
        <begin position="16"/>
        <end position="40"/>
    </location>
</feature>
<proteinExistence type="predicted"/>
<reference evidence="2" key="1">
    <citation type="submission" date="2014-09" db="EMBL/GenBank/DDBJ databases">
        <authorList>
            <person name="Magalhaes I.L.F."/>
            <person name="Oliveira U."/>
            <person name="Santos F.R."/>
            <person name="Vidigal T.H.D.A."/>
            <person name="Brescovit A.D."/>
            <person name="Santos A.J."/>
        </authorList>
    </citation>
    <scope>NUCLEOTIDE SEQUENCE</scope>
    <source>
        <tissue evidence="2">Shoot tissue taken approximately 20 cm above the soil surface</tissue>
    </source>
</reference>
<dbReference type="AlphaFoldDB" id="A0A0A9GDI3"/>